<dbReference type="InterPro" id="IPR002110">
    <property type="entry name" value="Ankyrin_rpt"/>
</dbReference>
<dbReference type="Pfam" id="PF13424">
    <property type="entry name" value="TPR_12"/>
    <property type="match status" value="1"/>
</dbReference>
<keyword evidence="9" id="KW-1185">Reference proteome</keyword>
<sequence length="1336" mass="149916">IIRPIAELAPEEDDVKKNLDKAIELLTKRNELLVVADGDVSVFAFYEQHKKAEVTTDPILASFLKKKEKEEPKKMKSQTWKSRRFEPYQRQKMPFRDNQPTQGWKIKAPRLEEQLLGICAIAAGDSATMQQTASSQSDSSEFVADQINALLRSGAISKYQGNDIRINPLSVAEAPFIFTKLMRPLLARWRSQGMGVAIYLDDGLIWASTEKLRREISRTKDVEKQLDLLSELGALYRTNGELELARNSFKKAAQLATALGNHLDLSFSHRALAEIYAEEGERKEALEHADLFRQTAQMSGSCSQIQLSLHVSGWIYEKLNMQQSHDSADLEEALSWCVKSIDYIKKFGHRIDADRKAVRVGGDSARRKAGLERLCSGICANLQRRTEAEKYWNAAYAYAKRSHDVELEYQLLLARIDFSWESPLKNAQRLVNFAPLKKKGYAIMELAQVLMFAGDFLGAQNALFECLLHHRPSLMADDAELLDARVVFMYKYFHRLDRTRSPDCSRTERRKIGDRKEILEHAVKYYKLMFQNSVSDREKCSAAISVAQTLMDLEAFDDAIEWFEKVLEFERTLGKSNTKLLQTQVLIFEAKCRRKFATKTSLLSDLDVLNSRIPDESPSMKASIYRAIGQFFFSNGDQEAPIYLGRAERLASETDAEESGEEEECEETCDELEARPDKAILRECMELARLRNSDLEIEKDRDKEKNAHGETRLHIAARSNDTGMVDKLIAAGYDVNRRDFGGWTPISEAVSAGMRDNVRALLKAGAKVDPVSTEVLNDDENSVVSANSKTGGGITPLMEACDKGFVEIARDLLKCGASVTKRNADGWTAVDFLRNLIVSCGDDDDENYVKELSTLAQFMEDLQRKQSFPVRGCAPQRRKSLRTKPPMKTSRPNPLDEEDTWGLNSYKRAIGGLGAQSTKRSRTPLPLDETALFYEDDVVMRNPPIDDDVVLPSDCERSPVKSRTQRTASLLYQLMTTSSLMMNRSEEKENPCFSGYAHGKREEAIKSEEVRHLRESIPSRGPSPVTFSLDSRSPPVNNSSPTATQGIIIATLKFEDDTGAALRPDKLVTFPRIATMANAEERLRSELPQPHQAKSFDVRLGDGREADAEIPLISLGEPLVIVCRLRKPTAEVLYKSRGDITDGVVSALTTILQNVAKFSCRYAGLNDEQLSALSTTSSPLNITSIDLSHNELTSGFTLSSMLSRCQQISELRICDLDIEMGQEALSTWLPNLRELSMVGCQLTEFDSLIEWISMGCVQKLDLSGTEITLNHLRTLVEARMMCPPIVVLLTRARAVERDPQAFVDMILAFELNALVEAGMCVNDDDSTPPATFQNFG</sequence>
<keyword evidence="4" id="KW-0539">Nucleus</keyword>
<evidence type="ECO:0000313" key="9">
    <source>
        <dbReference type="Proteomes" id="UP000054495"/>
    </source>
</evidence>
<dbReference type="Gene3D" id="1.25.40.20">
    <property type="entry name" value="Ankyrin repeat-containing domain"/>
    <property type="match status" value="1"/>
</dbReference>
<evidence type="ECO:0000256" key="2">
    <source>
        <dbReference type="ARBA" id="ARBA00022614"/>
    </source>
</evidence>
<dbReference type="InterPro" id="IPR052311">
    <property type="entry name" value="MMS22L-TONSL_complex_comp"/>
</dbReference>
<evidence type="ECO:0000256" key="3">
    <source>
        <dbReference type="ARBA" id="ARBA00022737"/>
    </source>
</evidence>
<dbReference type="Proteomes" id="UP000054495">
    <property type="component" value="Unassembled WGS sequence"/>
</dbReference>
<feature type="region of interest" description="Disordered" evidence="7">
    <location>
        <begin position="1014"/>
        <end position="1042"/>
    </location>
</feature>
<keyword evidence="6" id="KW-0802">TPR repeat</keyword>
<dbReference type="Gene3D" id="1.25.40.10">
    <property type="entry name" value="Tetratricopeptide repeat domain"/>
    <property type="match status" value="1"/>
</dbReference>
<protein>
    <submittedName>
        <fullName evidence="8">Tetratricopeptide repeat protein</fullName>
    </submittedName>
</protein>
<dbReference type="PANTHER" id="PTHR46358:SF1">
    <property type="entry name" value="TONSOKU-LIKE PROTEIN"/>
    <property type="match status" value="1"/>
</dbReference>
<comment type="subcellular location">
    <subcellularLocation>
        <location evidence="1">Nucleus</location>
    </subcellularLocation>
</comment>
<dbReference type="SUPFAM" id="SSF52047">
    <property type="entry name" value="RNI-like"/>
    <property type="match status" value="1"/>
</dbReference>
<keyword evidence="5" id="KW-0040">ANK repeat</keyword>
<dbReference type="Pfam" id="PF00023">
    <property type="entry name" value="Ank"/>
    <property type="match status" value="1"/>
</dbReference>
<evidence type="ECO:0000256" key="7">
    <source>
        <dbReference type="SAM" id="MobiDB-lite"/>
    </source>
</evidence>
<feature type="region of interest" description="Disordered" evidence="7">
    <location>
        <begin position="869"/>
        <end position="900"/>
    </location>
</feature>
<accession>A0A0D6LD49</accession>
<dbReference type="PROSITE" id="PS50297">
    <property type="entry name" value="ANK_REP_REGION"/>
    <property type="match status" value="3"/>
</dbReference>
<dbReference type="GO" id="GO:0031297">
    <property type="term" value="P:replication fork processing"/>
    <property type="evidence" value="ECO:0007669"/>
    <property type="project" value="TreeGrafter"/>
</dbReference>
<dbReference type="InterPro" id="IPR032675">
    <property type="entry name" value="LRR_dom_sf"/>
</dbReference>
<feature type="repeat" description="ANK" evidence="5">
    <location>
        <begin position="708"/>
        <end position="740"/>
    </location>
</feature>
<feature type="repeat" description="ANK" evidence="5">
    <location>
        <begin position="792"/>
        <end position="824"/>
    </location>
</feature>
<dbReference type="InterPro" id="IPR019734">
    <property type="entry name" value="TPR_rpt"/>
</dbReference>
<dbReference type="InterPro" id="IPR036770">
    <property type="entry name" value="Ankyrin_rpt-contain_sf"/>
</dbReference>
<organism evidence="8 9">
    <name type="scientific">Ancylostoma ceylanicum</name>
    <dbReference type="NCBI Taxonomy" id="53326"/>
    <lineage>
        <taxon>Eukaryota</taxon>
        <taxon>Metazoa</taxon>
        <taxon>Ecdysozoa</taxon>
        <taxon>Nematoda</taxon>
        <taxon>Chromadorea</taxon>
        <taxon>Rhabditida</taxon>
        <taxon>Rhabditina</taxon>
        <taxon>Rhabditomorpha</taxon>
        <taxon>Strongyloidea</taxon>
        <taxon>Ancylostomatidae</taxon>
        <taxon>Ancylostomatinae</taxon>
        <taxon>Ancylostoma</taxon>
    </lineage>
</organism>
<dbReference type="PROSITE" id="PS50088">
    <property type="entry name" value="ANK_REPEAT"/>
    <property type="match status" value="3"/>
</dbReference>
<proteinExistence type="predicted"/>
<dbReference type="PANTHER" id="PTHR46358">
    <property type="entry name" value="TONSOKU-LIKE PROTEIN"/>
    <property type="match status" value="1"/>
</dbReference>
<dbReference type="GO" id="GO:0043596">
    <property type="term" value="C:nuclear replication fork"/>
    <property type="evidence" value="ECO:0007669"/>
    <property type="project" value="TreeGrafter"/>
</dbReference>
<dbReference type="SMART" id="SM00028">
    <property type="entry name" value="TPR"/>
    <property type="match status" value="2"/>
</dbReference>
<reference evidence="8 9" key="1">
    <citation type="submission" date="2013-05" db="EMBL/GenBank/DDBJ databases">
        <title>Draft genome of the parasitic nematode Anyclostoma ceylanicum.</title>
        <authorList>
            <person name="Mitreva M."/>
        </authorList>
    </citation>
    <scope>NUCLEOTIDE SEQUENCE [LARGE SCALE GENOMIC DNA]</scope>
</reference>
<dbReference type="SMART" id="SM00248">
    <property type="entry name" value="ANK"/>
    <property type="match status" value="3"/>
</dbReference>
<evidence type="ECO:0000256" key="6">
    <source>
        <dbReference type="PROSITE-ProRule" id="PRU00339"/>
    </source>
</evidence>
<dbReference type="SUPFAM" id="SSF48403">
    <property type="entry name" value="Ankyrin repeat"/>
    <property type="match status" value="1"/>
</dbReference>
<keyword evidence="2" id="KW-0433">Leucine-rich repeat</keyword>
<feature type="repeat" description="ANK" evidence="5">
    <location>
        <begin position="741"/>
        <end position="773"/>
    </location>
</feature>
<name>A0A0D6LD49_9BILA</name>
<dbReference type="InterPro" id="IPR011990">
    <property type="entry name" value="TPR-like_helical_dom_sf"/>
</dbReference>
<evidence type="ECO:0000256" key="4">
    <source>
        <dbReference type="ARBA" id="ARBA00023242"/>
    </source>
</evidence>
<feature type="compositionally biased region" description="Polar residues" evidence="7">
    <location>
        <begin position="1025"/>
        <end position="1042"/>
    </location>
</feature>
<feature type="non-terminal residue" evidence="8">
    <location>
        <position position="1"/>
    </location>
</feature>
<dbReference type="Gene3D" id="3.80.10.10">
    <property type="entry name" value="Ribonuclease Inhibitor"/>
    <property type="match status" value="1"/>
</dbReference>
<dbReference type="SUPFAM" id="SSF48452">
    <property type="entry name" value="TPR-like"/>
    <property type="match status" value="2"/>
</dbReference>
<evidence type="ECO:0000313" key="8">
    <source>
        <dbReference type="EMBL" id="EPB70010.1"/>
    </source>
</evidence>
<dbReference type="GO" id="GO:0000724">
    <property type="term" value="P:double-strand break repair via homologous recombination"/>
    <property type="evidence" value="ECO:0007669"/>
    <property type="project" value="TreeGrafter"/>
</dbReference>
<keyword evidence="3" id="KW-0677">Repeat</keyword>
<feature type="repeat" description="TPR" evidence="6">
    <location>
        <begin position="226"/>
        <end position="259"/>
    </location>
</feature>
<gene>
    <name evidence="8" type="ORF">ANCCEY_10888</name>
</gene>
<evidence type="ECO:0000256" key="1">
    <source>
        <dbReference type="ARBA" id="ARBA00004123"/>
    </source>
</evidence>
<evidence type="ECO:0000256" key="5">
    <source>
        <dbReference type="PROSITE-ProRule" id="PRU00023"/>
    </source>
</evidence>
<dbReference type="EMBL" id="KE125233">
    <property type="protein sequence ID" value="EPB70010.1"/>
    <property type="molecule type" value="Genomic_DNA"/>
</dbReference>
<dbReference type="Pfam" id="PF12796">
    <property type="entry name" value="Ank_2"/>
    <property type="match status" value="1"/>
</dbReference>
<dbReference type="PROSITE" id="PS50005">
    <property type="entry name" value="TPR"/>
    <property type="match status" value="1"/>
</dbReference>